<evidence type="ECO:0000259" key="7">
    <source>
        <dbReference type="Pfam" id="PF12823"/>
    </source>
</evidence>
<name>A0ABY2K1P7_9MICC</name>
<keyword evidence="5 6" id="KW-0472">Membrane</keyword>
<dbReference type="PANTHER" id="PTHR40077">
    <property type="entry name" value="MEMBRANE PROTEIN-RELATED"/>
    <property type="match status" value="1"/>
</dbReference>
<accession>A0ABY2K1P7</accession>
<keyword evidence="9" id="KW-1185">Reference proteome</keyword>
<evidence type="ECO:0000313" key="8">
    <source>
        <dbReference type="EMBL" id="TFH99448.1"/>
    </source>
</evidence>
<dbReference type="RefSeq" id="WP_067188449.1">
    <property type="nucleotide sequence ID" value="NZ_CP126965.1"/>
</dbReference>
<dbReference type="InterPro" id="IPR023845">
    <property type="entry name" value="DUF3817_TM"/>
</dbReference>
<dbReference type="PANTHER" id="PTHR40077:SF1">
    <property type="entry name" value="MEMBRANE PROTEIN"/>
    <property type="match status" value="1"/>
</dbReference>
<comment type="subcellular location">
    <subcellularLocation>
        <location evidence="1">Cell membrane</location>
        <topology evidence="1">Multi-pass membrane protein</topology>
    </subcellularLocation>
</comment>
<dbReference type="Proteomes" id="UP000297477">
    <property type="component" value="Unassembled WGS sequence"/>
</dbReference>
<sequence length="154" mass="16430">MTAAAPRRLFGITAAAEMVTWALLILAMALKYTGVTEALMPVGGGVHGFVFLCYVVVVVAVWIDSRWSAGRGLVALGSAVIPFMTVPFERAMGRRGEPADRWRVLDEPGRDSAADRLLRAVLARPVVSVLIALVVVAVVFVALLMAGPPTEWGN</sequence>
<feature type="domain" description="DUF3817" evidence="7">
    <location>
        <begin position="8"/>
        <end position="92"/>
    </location>
</feature>
<keyword evidence="2" id="KW-1003">Cell membrane</keyword>
<gene>
    <name evidence="8" type="ORF">E4A49_05900</name>
</gene>
<evidence type="ECO:0000313" key="9">
    <source>
        <dbReference type="Proteomes" id="UP000297477"/>
    </source>
</evidence>
<organism evidence="8 9">
    <name type="scientific">Micrococcus lylae</name>
    <dbReference type="NCBI Taxonomy" id="1273"/>
    <lineage>
        <taxon>Bacteria</taxon>
        <taxon>Bacillati</taxon>
        <taxon>Actinomycetota</taxon>
        <taxon>Actinomycetes</taxon>
        <taxon>Micrococcales</taxon>
        <taxon>Micrococcaceae</taxon>
        <taxon>Micrococcus</taxon>
    </lineage>
</organism>
<evidence type="ECO:0000256" key="1">
    <source>
        <dbReference type="ARBA" id="ARBA00004651"/>
    </source>
</evidence>
<feature type="transmembrane region" description="Helical" evidence="6">
    <location>
        <begin position="12"/>
        <end position="30"/>
    </location>
</feature>
<dbReference type="NCBIfam" id="TIGR03954">
    <property type="entry name" value="integ_memb_HG"/>
    <property type="match status" value="1"/>
</dbReference>
<evidence type="ECO:0000256" key="2">
    <source>
        <dbReference type="ARBA" id="ARBA00022475"/>
    </source>
</evidence>
<feature type="transmembrane region" description="Helical" evidence="6">
    <location>
        <begin position="126"/>
        <end position="146"/>
    </location>
</feature>
<reference evidence="8 9" key="1">
    <citation type="submission" date="2019-03" db="EMBL/GenBank/DDBJ databases">
        <title>Reclassification of Micrococcus aloeverae and Micrococcus yunnanensis as later heterotypic synonyms of Micrococcus luteus.</title>
        <authorList>
            <person name="Huang C.-H."/>
        </authorList>
    </citation>
    <scope>NUCLEOTIDE SEQUENCE [LARGE SCALE GENOMIC DNA]</scope>
    <source>
        <strain evidence="8 9">BCRC 12151</strain>
    </source>
</reference>
<evidence type="ECO:0000256" key="3">
    <source>
        <dbReference type="ARBA" id="ARBA00022692"/>
    </source>
</evidence>
<keyword evidence="4 6" id="KW-1133">Transmembrane helix</keyword>
<evidence type="ECO:0000256" key="5">
    <source>
        <dbReference type="ARBA" id="ARBA00023136"/>
    </source>
</evidence>
<feature type="transmembrane region" description="Helical" evidence="6">
    <location>
        <begin position="42"/>
        <end position="63"/>
    </location>
</feature>
<evidence type="ECO:0000256" key="6">
    <source>
        <dbReference type="SAM" id="Phobius"/>
    </source>
</evidence>
<evidence type="ECO:0000256" key="4">
    <source>
        <dbReference type="ARBA" id="ARBA00022989"/>
    </source>
</evidence>
<dbReference type="Pfam" id="PF12823">
    <property type="entry name" value="DUF3817"/>
    <property type="match status" value="1"/>
</dbReference>
<keyword evidence="3 6" id="KW-0812">Transmembrane</keyword>
<proteinExistence type="predicted"/>
<comment type="caution">
    <text evidence="8">The sequence shown here is derived from an EMBL/GenBank/DDBJ whole genome shotgun (WGS) entry which is preliminary data.</text>
</comment>
<dbReference type="EMBL" id="SPKT01000009">
    <property type="protein sequence ID" value="TFH99448.1"/>
    <property type="molecule type" value="Genomic_DNA"/>
</dbReference>
<protein>
    <submittedName>
        <fullName evidence="8">DUF3817 domain-containing protein</fullName>
    </submittedName>
</protein>